<dbReference type="Pfam" id="PF05970">
    <property type="entry name" value="PIF1"/>
    <property type="match status" value="1"/>
</dbReference>
<dbReference type="PANTHER" id="PTHR10492:SF57">
    <property type="entry name" value="ATP-DEPENDENT DNA HELICASE"/>
    <property type="match status" value="1"/>
</dbReference>
<evidence type="ECO:0000313" key="4">
    <source>
        <dbReference type="EMBL" id="KAL3390898.1"/>
    </source>
</evidence>
<evidence type="ECO:0000256" key="1">
    <source>
        <dbReference type="RuleBase" id="RU363044"/>
    </source>
</evidence>
<accession>A0ABD2WDA6</accession>
<dbReference type="Gene3D" id="3.40.50.300">
    <property type="entry name" value="P-loop containing nucleotide triphosphate hydrolases"/>
    <property type="match status" value="1"/>
</dbReference>
<evidence type="ECO:0000259" key="2">
    <source>
        <dbReference type="Pfam" id="PF05970"/>
    </source>
</evidence>
<comment type="caution">
    <text evidence="4">The sequence shown here is derived from an EMBL/GenBank/DDBJ whole genome shotgun (WGS) entry which is preliminary data.</text>
</comment>
<feature type="domain" description="DNA helicase Pif1-like DEAD-box helicase" evidence="2">
    <location>
        <begin position="823"/>
        <end position="908"/>
    </location>
</feature>
<evidence type="ECO:0000313" key="5">
    <source>
        <dbReference type="Proteomes" id="UP001627154"/>
    </source>
</evidence>
<dbReference type="AlphaFoldDB" id="A0ABD2WDA6"/>
<dbReference type="EC" id="5.6.2.3" evidence="1"/>
<dbReference type="InterPro" id="IPR025476">
    <property type="entry name" value="Helitron_helicase-like"/>
</dbReference>
<dbReference type="Proteomes" id="UP001627154">
    <property type="component" value="Unassembled WGS sequence"/>
</dbReference>
<keyword evidence="1" id="KW-0067">ATP-binding</keyword>
<dbReference type="Pfam" id="PF14214">
    <property type="entry name" value="Helitron_like_N"/>
    <property type="match status" value="1"/>
</dbReference>
<dbReference type="GO" id="GO:0006281">
    <property type="term" value="P:DNA repair"/>
    <property type="evidence" value="ECO:0007669"/>
    <property type="project" value="UniProtKB-KW"/>
</dbReference>
<organism evidence="4 5">
    <name type="scientific">Trichogramma kaykai</name>
    <dbReference type="NCBI Taxonomy" id="54128"/>
    <lineage>
        <taxon>Eukaryota</taxon>
        <taxon>Metazoa</taxon>
        <taxon>Ecdysozoa</taxon>
        <taxon>Arthropoda</taxon>
        <taxon>Hexapoda</taxon>
        <taxon>Insecta</taxon>
        <taxon>Pterygota</taxon>
        <taxon>Neoptera</taxon>
        <taxon>Endopterygota</taxon>
        <taxon>Hymenoptera</taxon>
        <taxon>Apocrita</taxon>
        <taxon>Proctotrupomorpha</taxon>
        <taxon>Chalcidoidea</taxon>
        <taxon>Trichogrammatidae</taxon>
        <taxon>Trichogramma</taxon>
    </lineage>
</organism>
<dbReference type="GO" id="GO:0016787">
    <property type="term" value="F:hydrolase activity"/>
    <property type="evidence" value="ECO:0007669"/>
    <property type="project" value="UniProtKB-KW"/>
</dbReference>
<evidence type="ECO:0000259" key="3">
    <source>
        <dbReference type="Pfam" id="PF14214"/>
    </source>
</evidence>
<dbReference type="GO" id="GO:0043139">
    <property type="term" value="F:5'-3' DNA helicase activity"/>
    <property type="evidence" value="ECO:0007669"/>
    <property type="project" value="UniProtKB-EC"/>
</dbReference>
<dbReference type="GO" id="GO:0006310">
    <property type="term" value="P:DNA recombination"/>
    <property type="evidence" value="ECO:0007669"/>
    <property type="project" value="UniProtKB-KW"/>
</dbReference>
<dbReference type="PANTHER" id="PTHR10492">
    <property type="match status" value="1"/>
</dbReference>
<keyword evidence="1" id="KW-0347">Helicase</keyword>
<comment type="similarity">
    <text evidence="1">Belongs to the helicase family.</text>
</comment>
<keyword evidence="1" id="KW-0547">Nucleotide-binding</keyword>
<reference evidence="4 5" key="1">
    <citation type="journal article" date="2024" name="bioRxiv">
        <title>A reference genome for Trichogramma kaykai: A tiny desert-dwelling parasitoid wasp with competing sex-ratio distorters.</title>
        <authorList>
            <person name="Culotta J."/>
            <person name="Lindsey A.R."/>
        </authorList>
    </citation>
    <scope>NUCLEOTIDE SEQUENCE [LARGE SCALE GENOMIC DNA]</scope>
    <source>
        <strain evidence="4 5">KSX58</strain>
    </source>
</reference>
<dbReference type="SUPFAM" id="SSF52540">
    <property type="entry name" value="P-loop containing nucleoside triphosphate hydrolases"/>
    <property type="match status" value="2"/>
</dbReference>
<keyword evidence="5" id="KW-1185">Reference proteome</keyword>
<gene>
    <name evidence="4" type="ORF">TKK_014360</name>
</gene>
<keyword evidence="1" id="KW-0233">DNA recombination</keyword>
<keyword evidence="1" id="KW-0378">Hydrolase</keyword>
<feature type="domain" description="Helitron helicase-like" evidence="3">
    <location>
        <begin position="93"/>
        <end position="274"/>
    </location>
</feature>
<name>A0ABD2WDA6_9HYME</name>
<sequence length="997" mass="115875">MILTRNSVVDENRYNLPACNEVAVVFVGNDGVLPIDRDVCIFSRPQKKPTKLPIISKHTDPMTYPLIFPCGGQGWCPNIKLCKSGDNLSTCDFYKYRFAIRGKFNQYLQLGRITQQFVIDAWIKVEHSKLYFIRKNQPKLRTDMYRGLIDYLTNKLERENTKIGKMVILPSSYTGSPRACRENYLDSMILVQVKGKPDLFVTITCNPLWKEIIDNISNHELAADRPDVVVRVFHEKMKMLRSYLTKLHIFGKAVAFTYVIEFQKRGLLHAHLLLWLSSESKIRNADDVDKIISAEIPDENVYPRFYEIVKKFMIHGPCGYQNATAPCMDVEKNRCTKNFLKKYNDTTVFNANGYPLYRRRQDNTKIIFKHKGSNRIADNRYVVPYNPYLLLKYNCHINVEVCTTVLCIKYLFKYCYKGHDCAMVKVSNNAISEDKDNTDEDQKDYNEIDQYINTRYLCPPEAIYRINKYKLHHISHAIVRLAVHKENEQNVYYKKNEEDAVLTKNVNTTLTAWFALNAKDTEANKYFYHDIPYHYVFNDKQKMWTVRKKMTKPVLSRMYQVNPKEKEKYYLRLLLLHVRGAKSFNDVKTHQNVTYETYFEAVRSRNLIKIDTEWDLCLSEAVKVKFPYALCELFANICIYHNPINVLELFNKYKTDFYHPSMCDEIGTQWASRQIENILSINGHTLSQFDLPDLQSNVEYNSACIEHNVIDNTVEGASVESRISMLTVNQKIIFEEISKYMEDPNRDRCIFIDGPGGSGKSFLINCVIDYLLKTAVSVLPVAWTGIASNLLRHGRTSHIASKLPLDINENTVCNVTPNSKYVDGLMKDINNNDKTFGGKIIIVSGDFRQTLPIVRHGSRTQVIENCIKKSHLWEKFKSFSLFENKRLTSNDENFKKWLLRVGEGKRSNQYEFENEFIYIPDDLICESEEIITEIYGCEIRTDDESTHNKVILAPTNAKVMELNTKILSKIEGEIREYVSTDSVVNDPGDNDQFRLKF</sequence>
<dbReference type="InterPro" id="IPR010285">
    <property type="entry name" value="DNA_helicase_pif1-like_DEAD"/>
</dbReference>
<comment type="catalytic activity">
    <reaction evidence="1">
        <text>ATP + H2O = ADP + phosphate + H(+)</text>
        <dbReference type="Rhea" id="RHEA:13065"/>
        <dbReference type="ChEBI" id="CHEBI:15377"/>
        <dbReference type="ChEBI" id="CHEBI:15378"/>
        <dbReference type="ChEBI" id="CHEBI:30616"/>
        <dbReference type="ChEBI" id="CHEBI:43474"/>
        <dbReference type="ChEBI" id="CHEBI:456216"/>
        <dbReference type="EC" id="5.6.2.3"/>
    </reaction>
</comment>
<dbReference type="GO" id="GO:0005524">
    <property type="term" value="F:ATP binding"/>
    <property type="evidence" value="ECO:0007669"/>
    <property type="project" value="UniProtKB-KW"/>
</dbReference>
<keyword evidence="1" id="KW-0234">DNA repair</keyword>
<keyword evidence="1" id="KW-0227">DNA damage</keyword>
<dbReference type="InterPro" id="IPR027417">
    <property type="entry name" value="P-loop_NTPase"/>
</dbReference>
<proteinExistence type="inferred from homology"/>
<protein>
    <recommendedName>
        <fullName evidence="1">ATP-dependent DNA helicase</fullName>
        <ecNumber evidence="1">5.6.2.3</ecNumber>
    </recommendedName>
</protein>
<dbReference type="EMBL" id="JBJJXI010000114">
    <property type="protein sequence ID" value="KAL3390898.1"/>
    <property type="molecule type" value="Genomic_DNA"/>
</dbReference>
<comment type="cofactor">
    <cofactor evidence="1">
        <name>Mg(2+)</name>
        <dbReference type="ChEBI" id="CHEBI:18420"/>
    </cofactor>
</comment>